<sequence length="205" mass="23419">MKNNFVYDDAIKTLNKDAKMKKIIKLVGPCTIRTIPDPFEAIVDGIITQQISDGAGKAISARFRGLFGDKFPKPSQVVKFTNSKLKTAGLSKMKTEYILDISKRVLDGSLDFKRFKKMTDEDVISELVQIRGIGRWTAEMYLIFGLGRLDILPMGDLGLINGIKKLYSLEEPSQERIIKITNRWSPYRTIGTWYIWRGVKNFQYV</sequence>
<proteinExistence type="predicted"/>
<organism evidence="1 2">
    <name type="scientific">Candidatus Nitrosomaritimum aestuariumsis</name>
    <dbReference type="NCBI Taxonomy" id="3342354"/>
    <lineage>
        <taxon>Archaea</taxon>
        <taxon>Nitrososphaerota</taxon>
        <taxon>Nitrososphaeria</taxon>
        <taxon>Nitrosopumilales</taxon>
        <taxon>Nitrosopumilaceae</taxon>
        <taxon>Candidatus Nitrosomaritimum</taxon>
    </lineage>
</organism>
<dbReference type="EMBL" id="JACEMZ010000035">
    <property type="protein sequence ID" value="MBA4452646.1"/>
    <property type="molecule type" value="Genomic_DNA"/>
</dbReference>
<evidence type="ECO:0000313" key="2">
    <source>
        <dbReference type="Proteomes" id="UP000559653"/>
    </source>
</evidence>
<accession>A0AC60VZI8</accession>
<name>A0AC60VZI8_9ARCH</name>
<dbReference type="Proteomes" id="UP000559653">
    <property type="component" value="Unassembled WGS sequence"/>
</dbReference>
<comment type="caution">
    <text evidence="1">The sequence shown here is derived from an EMBL/GenBank/DDBJ whole genome shotgun (WGS) entry which is preliminary data.</text>
</comment>
<protein>
    <submittedName>
        <fullName evidence="1">DNA-3-methyladenine glycosylase 2 family protein</fullName>
    </submittedName>
</protein>
<reference evidence="1 2" key="1">
    <citation type="journal article" date="2020" name="Appl. Environ. Microbiol.">
        <title>Genomic Characteristics of a Novel Species of Ammonia-Oxidizing Archaea from the Jiulong River Estuary.</title>
        <authorList>
            <person name="Zou D."/>
            <person name="Wan R."/>
            <person name="Han L."/>
            <person name="Xu M.N."/>
            <person name="Liu Y."/>
            <person name="Liu H."/>
            <person name="Kao S.J."/>
            <person name="Li M."/>
        </authorList>
    </citation>
    <scope>NUCLEOTIDE SEQUENCE [LARGE SCALE GENOMIC DNA]</scope>
    <source>
        <strain evidence="1">W1bin1</strain>
    </source>
</reference>
<evidence type="ECO:0000313" key="1">
    <source>
        <dbReference type="EMBL" id="MBA4452646.1"/>
    </source>
</evidence>
<gene>
    <name evidence="1" type="ORF">H2B03_05695</name>
</gene>